<dbReference type="PANTHER" id="PTHR33744">
    <property type="entry name" value="CARBOHYDRATE DIACID REGULATOR"/>
    <property type="match status" value="1"/>
</dbReference>
<feature type="domain" description="PucR-like N-terminal" evidence="2">
    <location>
        <begin position="27"/>
        <end position="187"/>
    </location>
</feature>
<gene>
    <name evidence="3" type="ORF">K1Y72_16330</name>
</gene>
<protein>
    <submittedName>
        <fullName evidence="3">Helix-turn-helix domain-containing protein</fullName>
    </submittedName>
</protein>
<dbReference type="Gene3D" id="1.10.10.2840">
    <property type="entry name" value="PucR C-terminal helix-turn-helix domain"/>
    <property type="match status" value="1"/>
</dbReference>
<dbReference type="EMBL" id="JAIBOA010000009">
    <property type="protein sequence ID" value="MBW8483955.1"/>
    <property type="molecule type" value="Genomic_DNA"/>
</dbReference>
<evidence type="ECO:0000313" key="4">
    <source>
        <dbReference type="Proteomes" id="UP000774570"/>
    </source>
</evidence>
<dbReference type="Pfam" id="PF25906">
    <property type="entry name" value="PucR-like_N"/>
    <property type="match status" value="1"/>
</dbReference>
<dbReference type="InterPro" id="IPR042070">
    <property type="entry name" value="PucR_C-HTH_sf"/>
</dbReference>
<dbReference type="InterPro" id="IPR058663">
    <property type="entry name" value="PucR-like_N"/>
</dbReference>
<dbReference type="InterPro" id="IPR025736">
    <property type="entry name" value="PucR_C-HTH_dom"/>
</dbReference>
<evidence type="ECO:0000259" key="2">
    <source>
        <dbReference type="Pfam" id="PF25906"/>
    </source>
</evidence>
<dbReference type="RefSeq" id="WP_220167182.1">
    <property type="nucleotide sequence ID" value="NZ_JAIBOA010000009.1"/>
</dbReference>
<dbReference type="PANTHER" id="PTHR33744:SF1">
    <property type="entry name" value="DNA-BINDING TRANSCRIPTIONAL ACTIVATOR ADER"/>
    <property type="match status" value="1"/>
</dbReference>
<dbReference type="Proteomes" id="UP000774570">
    <property type="component" value="Unassembled WGS sequence"/>
</dbReference>
<evidence type="ECO:0000313" key="3">
    <source>
        <dbReference type="EMBL" id="MBW8483955.1"/>
    </source>
</evidence>
<keyword evidence="4" id="KW-1185">Reference proteome</keyword>
<dbReference type="InterPro" id="IPR051448">
    <property type="entry name" value="CdaR-like_regulators"/>
</dbReference>
<reference evidence="3 4" key="1">
    <citation type="submission" date="2021-07" db="EMBL/GenBank/DDBJ databases">
        <title>Actinomadura sp. PM05-2 isolated from lichen.</title>
        <authorList>
            <person name="Somphong A."/>
            <person name="Phongsopitanun W."/>
            <person name="Tanasupawat S."/>
            <person name="Peongsungnone V."/>
        </authorList>
    </citation>
    <scope>NUCLEOTIDE SEQUENCE [LARGE SCALE GENOMIC DNA]</scope>
    <source>
        <strain evidence="3 4">PM05-2</strain>
    </source>
</reference>
<organism evidence="3 4">
    <name type="scientific">Actinomadura parmotrematis</name>
    <dbReference type="NCBI Taxonomy" id="2864039"/>
    <lineage>
        <taxon>Bacteria</taxon>
        <taxon>Bacillati</taxon>
        <taxon>Actinomycetota</taxon>
        <taxon>Actinomycetes</taxon>
        <taxon>Streptosporangiales</taxon>
        <taxon>Thermomonosporaceae</taxon>
        <taxon>Actinomadura</taxon>
    </lineage>
</organism>
<comment type="caution">
    <text evidence="3">The sequence shown here is derived from an EMBL/GenBank/DDBJ whole genome shotgun (WGS) entry which is preliminary data.</text>
</comment>
<sequence length="419" mass="45073">MPEASQVVPLPLQRIELGMPPDCAVRIAAELRDHVPAVAAEAAGRIEEALPEFLRPQDPRYAGALRIGTEQAIRHFLDLMADPAAGSSEVLRFWRQVGAGEAAEGRSLDAWQAAVRIGAGVAVERLTERAERLGHNASAATVAVIVNAVFGYINQLAAAVGEGHAEVRTRSADTRSDYRRRLVDQLLGRGAADAKALAETARAAGWPLPRTALAVALKERGAGAHPPAPAPDVLLGLHLPEPCLIVPDPDGPGRERALERQLQGWTAVIGPVVEPAGLARSLRIARQALALAEEGLIDASRPVVAERHMPIIVMMQERDLVEGVIKRRLAPLLDIRPAQRYRLAETLLVSLECGFNATEVAGRLHLHAQTVRYRLRQLGDLFGDDLHATGDRLELHMALHAWLTANAAEAPPAAQLRTG</sequence>
<dbReference type="Pfam" id="PF13556">
    <property type="entry name" value="HTH_30"/>
    <property type="match status" value="1"/>
</dbReference>
<proteinExistence type="predicted"/>
<name>A0ABS7FUT7_9ACTN</name>
<accession>A0ABS7FUT7</accession>
<evidence type="ECO:0000259" key="1">
    <source>
        <dbReference type="Pfam" id="PF13556"/>
    </source>
</evidence>
<feature type="domain" description="PucR C-terminal helix-turn-helix" evidence="1">
    <location>
        <begin position="343"/>
        <end position="401"/>
    </location>
</feature>